<proteinExistence type="inferred from homology"/>
<dbReference type="PANTHER" id="PTHR31793:SF27">
    <property type="entry name" value="NOVEL THIOESTERASE SUPERFAMILY DOMAIN AND SAPOSIN A-TYPE DOMAIN CONTAINING PROTEIN (0610012H03RIK)"/>
    <property type="match status" value="1"/>
</dbReference>
<reference evidence="3 4" key="1">
    <citation type="submission" date="2016-10" db="EMBL/GenBank/DDBJ databases">
        <authorList>
            <person name="de Groot N.N."/>
        </authorList>
    </citation>
    <scope>NUCLEOTIDE SEQUENCE [LARGE SCALE GENOMIC DNA]</scope>
    <source>
        <strain evidence="3 4">DSM 1283</strain>
    </source>
</reference>
<dbReference type="PANTHER" id="PTHR31793">
    <property type="entry name" value="4-HYDROXYBENZOYL-COA THIOESTERASE FAMILY MEMBER"/>
    <property type="match status" value="1"/>
</dbReference>
<dbReference type="InterPro" id="IPR029069">
    <property type="entry name" value="HotDog_dom_sf"/>
</dbReference>
<dbReference type="CDD" id="cd00586">
    <property type="entry name" value="4HBT"/>
    <property type="match status" value="1"/>
</dbReference>
<evidence type="ECO:0000313" key="3">
    <source>
        <dbReference type="EMBL" id="SFO21543.1"/>
    </source>
</evidence>
<comment type="similarity">
    <text evidence="1">Belongs to the 4-hydroxybenzoyl-CoA thioesterase family.</text>
</comment>
<dbReference type="GO" id="GO:0047617">
    <property type="term" value="F:fatty acyl-CoA hydrolase activity"/>
    <property type="evidence" value="ECO:0007669"/>
    <property type="project" value="TreeGrafter"/>
</dbReference>
<dbReference type="InterPro" id="IPR050563">
    <property type="entry name" value="4-hydroxybenzoyl-CoA_TE"/>
</dbReference>
<sequence length="156" mass="18730">MKNFLTEKQESKKMELCYKRQAHYYETDRMGVIHHSNYIRWFEEARVHFLEQIGFGYDKMESLGILSPVLEVTCQYKSSVRFHEEVLIYPRIEFFNGLRMTIRYMVKDAKTGKIRATGESKHCFVDDNFKPIRMKRDFNEVYTILSNYIVEQALES</sequence>
<dbReference type="Gene3D" id="3.10.129.10">
    <property type="entry name" value="Hotdog Thioesterase"/>
    <property type="match status" value="1"/>
</dbReference>
<name>A0A1I5FD44_9FIRM</name>
<keyword evidence="2 3" id="KW-0378">Hydrolase</keyword>
<dbReference type="RefSeq" id="WP_308742330.1">
    <property type="nucleotide sequence ID" value="NZ_BAABFM010000027.1"/>
</dbReference>
<dbReference type="Proteomes" id="UP000198806">
    <property type="component" value="Unassembled WGS sequence"/>
</dbReference>
<evidence type="ECO:0000256" key="2">
    <source>
        <dbReference type="ARBA" id="ARBA00022801"/>
    </source>
</evidence>
<dbReference type="STRING" id="1527.SAMN04489757_11352"/>
<keyword evidence="4" id="KW-1185">Reference proteome</keyword>
<evidence type="ECO:0000256" key="1">
    <source>
        <dbReference type="ARBA" id="ARBA00005953"/>
    </source>
</evidence>
<accession>A0A1I5FD44</accession>
<dbReference type="InterPro" id="IPR006684">
    <property type="entry name" value="YbgC/YbaW"/>
</dbReference>
<evidence type="ECO:0000313" key="4">
    <source>
        <dbReference type="Proteomes" id="UP000198806"/>
    </source>
</evidence>
<dbReference type="NCBIfam" id="TIGR00051">
    <property type="entry name" value="YbgC/FadM family acyl-CoA thioesterase"/>
    <property type="match status" value="1"/>
</dbReference>
<gene>
    <name evidence="3" type="ORF">SAMN04489757_11352</name>
</gene>
<organism evidence="3 4">
    <name type="scientific">Anaerocolumna aminovalerica</name>
    <dbReference type="NCBI Taxonomy" id="1527"/>
    <lineage>
        <taxon>Bacteria</taxon>
        <taxon>Bacillati</taxon>
        <taxon>Bacillota</taxon>
        <taxon>Clostridia</taxon>
        <taxon>Lachnospirales</taxon>
        <taxon>Lachnospiraceae</taxon>
        <taxon>Anaerocolumna</taxon>
    </lineage>
</organism>
<protein>
    <submittedName>
        <fullName evidence="3">Acyl-CoA thioester hydrolase</fullName>
    </submittedName>
</protein>
<dbReference type="Pfam" id="PF13279">
    <property type="entry name" value="4HBT_2"/>
    <property type="match status" value="1"/>
</dbReference>
<dbReference type="SUPFAM" id="SSF54637">
    <property type="entry name" value="Thioesterase/thiol ester dehydrase-isomerase"/>
    <property type="match status" value="1"/>
</dbReference>
<dbReference type="PIRSF" id="PIRSF003230">
    <property type="entry name" value="YbgC"/>
    <property type="match status" value="1"/>
</dbReference>
<dbReference type="EMBL" id="FOWD01000013">
    <property type="protein sequence ID" value="SFO21543.1"/>
    <property type="molecule type" value="Genomic_DNA"/>
</dbReference>
<dbReference type="AlphaFoldDB" id="A0A1I5FD44"/>